<accession>A0A7U3T8S9</accession>
<evidence type="ECO:0000313" key="1">
    <source>
        <dbReference type="EMBL" id="QPY77400.1"/>
    </source>
</evidence>
<dbReference type="Proteomes" id="UP000595318">
    <property type="component" value="Segment"/>
</dbReference>
<reference evidence="1 2" key="1">
    <citation type="submission" date="2020-11" db="EMBL/GenBank/DDBJ databases">
        <authorList>
            <person name="Agnes T.J."/>
            <person name="Ahmed A."/>
            <person name="Ahmed S."/>
            <person name="Barragan J.M."/>
            <person name="Baumgarten L.N."/>
            <person name="Christian S."/>
            <person name="Coyne C."/>
            <person name="Dadzie B."/>
            <person name="Deng B.C."/>
            <person name="Dickerson K."/>
            <person name="Dozier E."/>
            <person name="Farooq M."/>
            <person name="Hennigan A.J."/>
            <person name="Kang D."/>
            <person name="Khan A."/>
            <person name="Khan Z.K."/>
            <person name="Kjerulf A.B."/>
            <person name="Kolosey V."/>
            <person name="Lee V.H."/>
            <person name="Llontop-Maldonado V."/>
            <person name="Lu N."/>
            <person name="Majekodunmi A."/>
            <person name="Malik H.W."/>
            <person name="Marcellino S.C."/>
            <person name="Michelin M.A."/>
            <person name="Mitchell K."/>
            <person name="Ogunsan O."/>
            <person name="Patel B.R."/>
            <person name="Smith A."/>
            <person name="Sweeney P."/>
            <person name="Vaishnav N."/>
            <person name="Wallace S.A."/>
            <person name="Warfield J.C."/>
            <person name="Worrent L.D."/>
            <person name="Zehra A."/>
            <person name="Avazpour P."/>
            <person name="Kim F.M."/>
            <person name="Mason K."/>
            <person name="Nguyen D.A."/>
            <person name="Pettit S.M."/>
            <person name="Zhou O.J."/>
            <person name="Brissett D.L."/>
            <person name="Gualtieri C."/>
            <person name="Hufford T.M."/>
            <person name="Ko J.M."/>
            <person name="Novak J.K."/>
            <person name="Smith Z.M."/>
            <person name="Erill I."/>
            <person name="Caruso S.M."/>
        </authorList>
    </citation>
    <scope>NUCLEOTIDE SEQUENCE [LARGE SCALE GENOMIC DNA]</scope>
</reference>
<proteinExistence type="predicted"/>
<sequence>MVRNVEKEKDIMLNGNRFLTNTDAHTGVFLRDVDKLFVQYKNLRMSVYNQYKGYLPDAATRAELWSYISEQFVRLVKEYEINGAVDFPGYILKKLTLRVKNSFIKGNYRDRNRVFVTKNEVDVTNLLERVEVSDTELDYYETLEYVLQGVSFDEMEKDILYLLIQEHKDTYIEQTLRAKYSKQGITVTIIREKIADVQEFVKLKLEAALEG</sequence>
<dbReference type="EMBL" id="MW281503">
    <property type="protein sequence ID" value="QPY77400.1"/>
    <property type="molecule type" value="Genomic_DNA"/>
</dbReference>
<protein>
    <submittedName>
        <fullName evidence="1">RNA polymerase sigma factor</fullName>
    </submittedName>
</protein>
<evidence type="ECO:0000313" key="2">
    <source>
        <dbReference type="Proteomes" id="UP000595318"/>
    </source>
</evidence>
<name>A0A7U3T8S9_9CAUD</name>
<organism evidence="1 2">
    <name type="scientific">Bacillus phage Anthos</name>
    <dbReference type="NCBI Taxonomy" id="2796502"/>
    <lineage>
        <taxon>Viruses</taxon>
        <taxon>Duplodnaviria</taxon>
        <taxon>Heunggongvirae</taxon>
        <taxon>Uroviricota</taxon>
        <taxon>Caudoviricetes</taxon>
        <taxon>Herelleviridae</taxon>
        <taxon>Bastillevirinae</taxon>
        <taxon>Bequatrovirus</taxon>
        <taxon>Bequatrovirus troll</taxon>
    </lineage>
</organism>
<gene>
    <name evidence="1" type="ORF">ANTHOS_164</name>
</gene>